<dbReference type="RefSeq" id="WP_115830456.1">
    <property type="nucleotide sequence ID" value="NZ_QNUL01000005.1"/>
</dbReference>
<proteinExistence type="predicted"/>
<gene>
    <name evidence="2" type="ORF">DSL64_09215</name>
</gene>
<evidence type="ECO:0000313" key="2">
    <source>
        <dbReference type="EMBL" id="REA62425.1"/>
    </source>
</evidence>
<evidence type="ECO:0000313" key="3">
    <source>
        <dbReference type="Proteomes" id="UP000256373"/>
    </source>
</evidence>
<dbReference type="EMBL" id="QNUL01000005">
    <property type="protein sequence ID" value="REA62425.1"/>
    <property type="molecule type" value="Genomic_DNA"/>
</dbReference>
<name>A0A3D8YE22_9BACT</name>
<keyword evidence="3" id="KW-1185">Reference proteome</keyword>
<dbReference type="Proteomes" id="UP000256373">
    <property type="component" value="Unassembled WGS sequence"/>
</dbReference>
<comment type="caution">
    <text evidence="2">The sequence shown here is derived from an EMBL/GenBank/DDBJ whole genome shotgun (WGS) entry which is preliminary data.</text>
</comment>
<evidence type="ECO:0000256" key="1">
    <source>
        <dbReference type="SAM" id="SignalP"/>
    </source>
</evidence>
<reference evidence="2 3" key="1">
    <citation type="submission" date="2018-07" db="EMBL/GenBank/DDBJ databases">
        <title>Dyadobacter roseus sp. nov., isolated from rose rhizosphere soil.</title>
        <authorList>
            <person name="Chen L."/>
        </authorList>
    </citation>
    <scope>NUCLEOTIDE SEQUENCE [LARGE SCALE GENOMIC DNA]</scope>
    <source>
        <strain evidence="2 3">RS19</strain>
    </source>
</reference>
<sequence length="458" mass="50628">MLKVIALLVLTSSTVLAQTRASDDNTKNDIRYNLNNSGSHYVKVTFTNQTWLRLNDNNPGTTVLSNPENQTFDIGLRRTRMQLFGQITDRIFFYTQFGMNNFNKISAFPAYNKAGNASNRKVAAFFHDALGEYEVYRKGTSFVRFGGGLTIVNGLSRFSQPSIGTIMTMDVPVFAQATVDQTDIFSRKLAVYSRGQIGKFNYRLGLADPFPVETSGGVPAALGVNSVFAQKKHKKQIDGLLIYNFFDTEDNTTPGYMTGTYLGKRKVLNLEAGFITQKNATWRREGADTLYSSMNLWSVAAYADMPLNKAKGTAVSGYLGYFSTDYGKGYLRYNNSMNPATGTTQPIAGVSGTHGNAYPMFGTGSVIYAQAGYKFKDGLLGSQGTLMPFASLQSADYDRLTDVMNLYNVGVNWLIKGQNGKLTLNYENRPIYKASTVPNELAKDGRKGAWILQYQISI</sequence>
<organism evidence="2 3">
    <name type="scientific">Dyadobacter luteus</name>
    <dbReference type="NCBI Taxonomy" id="2259619"/>
    <lineage>
        <taxon>Bacteria</taxon>
        <taxon>Pseudomonadati</taxon>
        <taxon>Bacteroidota</taxon>
        <taxon>Cytophagia</taxon>
        <taxon>Cytophagales</taxon>
        <taxon>Spirosomataceae</taxon>
        <taxon>Dyadobacter</taxon>
    </lineage>
</organism>
<feature type="chain" id="PRO_5017801577" description="Porin" evidence="1">
    <location>
        <begin position="18"/>
        <end position="458"/>
    </location>
</feature>
<dbReference type="AlphaFoldDB" id="A0A3D8YE22"/>
<feature type="signal peptide" evidence="1">
    <location>
        <begin position="1"/>
        <end position="17"/>
    </location>
</feature>
<protein>
    <recommendedName>
        <fullName evidence="4">Porin</fullName>
    </recommendedName>
</protein>
<evidence type="ECO:0008006" key="4">
    <source>
        <dbReference type="Google" id="ProtNLM"/>
    </source>
</evidence>
<accession>A0A3D8YE22</accession>
<dbReference type="OrthoDB" id="9771991at2"/>
<keyword evidence="1" id="KW-0732">Signal</keyword>